<accession>A0A0N4WTU1</accession>
<name>A0A0N4WTU1_HAEPC</name>
<sequence length="470" mass="48257">MYRLAFNLARKADIASSSGSLCFLADFSATSAAFFLSAASSIRSGDFSGSGTACGNLLSLAGFLRDTFESSSLSPRLDARPSVGNTPLASVWLSVDVVFFRAATVFGFSLEDGVFSFFSTDVSFALSVLLGVTRFLSLGSDDFASEAGPFSTVSSCFSKESDFAAFSPNFFAVSFAFLRRSCSAPSFAAEPGSAFLESAATFIEVGFFSSDSVALFLSACFAFISDGFNGLGAALSSFVSAGFFAGAALFLGGAGAAFASVAFFGATTGFSSASSCFFAVFGAAFGEAADFVVDFGTVPSVFAFVTSSFSSFFGAATLAASFLSTTEAFFSLAVEGTEGLVTGGLVAVGVGFLTAGVDFGAASLASLALARGSFAAVVAASFLGTFLGSLGSLGTGFFASSSASHAAFLAASRRSTRFSSPFRNVAFSTLCRPSGSRRFTEICRNVGFIVKLTIETRNSHNTALIRLQQK</sequence>
<keyword evidence="1" id="KW-1133">Transmembrane helix</keyword>
<feature type="transmembrane region" description="Helical" evidence="1">
    <location>
        <begin position="257"/>
        <end position="285"/>
    </location>
</feature>
<organism evidence="2">
    <name type="scientific">Haemonchus placei</name>
    <name type="common">Barber's pole worm</name>
    <dbReference type="NCBI Taxonomy" id="6290"/>
    <lineage>
        <taxon>Eukaryota</taxon>
        <taxon>Metazoa</taxon>
        <taxon>Ecdysozoa</taxon>
        <taxon>Nematoda</taxon>
        <taxon>Chromadorea</taxon>
        <taxon>Rhabditida</taxon>
        <taxon>Rhabditina</taxon>
        <taxon>Rhabditomorpha</taxon>
        <taxon>Strongyloidea</taxon>
        <taxon>Trichostrongylidae</taxon>
        <taxon>Haemonchus</taxon>
    </lineage>
</organism>
<feature type="transmembrane region" description="Helical" evidence="1">
    <location>
        <begin position="340"/>
        <end position="361"/>
    </location>
</feature>
<keyword evidence="1" id="KW-0812">Transmembrane</keyword>
<dbReference type="WBParaSite" id="HPLM_0001502801-mRNA-1">
    <property type="protein sequence ID" value="HPLM_0001502801-mRNA-1"/>
    <property type="gene ID" value="HPLM_0001502801"/>
</dbReference>
<protein>
    <submittedName>
        <fullName evidence="2">Uncharacterized protein</fullName>
    </submittedName>
</protein>
<proteinExistence type="predicted"/>
<evidence type="ECO:0000256" key="1">
    <source>
        <dbReference type="SAM" id="Phobius"/>
    </source>
</evidence>
<reference evidence="2" key="1">
    <citation type="submission" date="2017-02" db="UniProtKB">
        <authorList>
            <consortium name="WormBaseParasite"/>
        </authorList>
    </citation>
    <scope>IDENTIFICATION</scope>
</reference>
<feature type="transmembrane region" description="Helical" evidence="1">
    <location>
        <begin position="297"/>
        <end position="320"/>
    </location>
</feature>
<keyword evidence="1" id="KW-0472">Membrane</keyword>
<feature type="transmembrane region" description="Helical" evidence="1">
    <location>
        <begin position="231"/>
        <end position="251"/>
    </location>
</feature>
<evidence type="ECO:0000313" key="2">
    <source>
        <dbReference type="WBParaSite" id="HPLM_0001502801-mRNA-1"/>
    </source>
</evidence>
<dbReference type="AlphaFoldDB" id="A0A0N4WTU1"/>